<feature type="transmembrane region" description="Helical" evidence="7">
    <location>
        <begin position="231"/>
        <end position="250"/>
    </location>
</feature>
<organism evidence="9 10">
    <name type="scientific">Taphrina deformans (strain PYCC 5710 / ATCC 11124 / CBS 356.35 / IMI 108563 / JCM 9778 / NBRC 8474)</name>
    <name type="common">Peach leaf curl fungus</name>
    <name type="synonym">Lalaria deformans</name>
    <dbReference type="NCBI Taxonomy" id="1097556"/>
    <lineage>
        <taxon>Eukaryota</taxon>
        <taxon>Fungi</taxon>
        <taxon>Dikarya</taxon>
        <taxon>Ascomycota</taxon>
        <taxon>Taphrinomycotina</taxon>
        <taxon>Taphrinomycetes</taxon>
        <taxon>Taphrinales</taxon>
        <taxon>Taphrinaceae</taxon>
        <taxon>Taphrina</taxon>
    </lineage>
</organism>
<dbReference type="SUPFAM" id="SSF103473">
    <property type="entry name" value="MFS general substrate transporter"/>
    <property type="match status" value="1"/>
</dbReference>
<dbReference type="FunFam" id="1.20.1250.20:FF:000172">
    <property type="entry name" value="MFS multidrug resistance transporter"/>
    <property type="match status" value="1"/>
</dbReference>
<keyword evidence="10" id="KW-1185">Reference proteome</keyword>
<keyword evidence="3 7" id="KW-0812">Transmembrane</keyword>
<evidence type="ECO:0000313" key="10">
    <source>
        <dbReference type="Proteomes" id="UP000013776"/>
    </source>
</evidence>
<feature type="transmembrane region" description="Helical" evidence="7">
    <location>
        <begin position="451"/>
        <end position="468"/>
    </location>
</feature>
<dbReference type="AlphaFoldDB" id="R4XB75"/>
<evidence type="ECO:0000313" key="9">
    <source>
        <dbReference type="EMBL" id="CCG81587.1"/>
    </source>
</evidence>
<dbReference type="Pfam" id="PF07690">
    <property type="entry name" value="MFS_1"/>
    <property type="match status" value="1"/>
</dbReference>
<feature type="transmembrane region" description="Helical" evidence="7">
    <location>
        <begin position="407"/>
        <end position="430"/>
    </location>
</feature>
<dbReference type="PROSITE" id="PS50850">
    <property type="entry name" value="MFS"/>
    <property type="match status" value="1"/>
</dbReference>
<evidence type="ECO:0000256" key="7">
    <source>
        <dbReference type="SAM" id="Phobius"/>
    </source>
</evidence>
<name>R4XB75_TAPDE</name>
<accession>R4XB75</accession>
<comment type="caution">
    <text evidence="9">The sequence shown here is derived from an EMBL/GenBank/DDBJ whole genome shotgun (WGS) entry which is preliminary data.</text>
</comment>
<protein>
    <submittedName>
        <fullName evidence="9">MFS multidrug resistance transporter</fullName>
    </submittedName>
</protein>
<feature type="transmembrane region" description="Helical" evidence="7">
    <location>
        <begin position="173"/>
        <end position="194"/>
    </location>
</feature>
<proteinExistence type="predicted"/>
<feature type="region of interest" description="Disordered" evidence="6">
    <location>
        <begin position="28"/>
        <end position="47"/>
    </location>
</feature>
<evidence type="ECO:0000256" key="3">
    <source>
        <dbReference type="ARBA" id="ARBA00022692"/>
    </source>
</evidence>
<dbReference type="GO" id="GO:0010509">
    <property type="term" value="P:intracellular polyamine homeostasis"/>
    <property type="evidence" value="ECO:0007669"/>
    <property type="project" value="TreeGrafter"/>
</dbReference>
<comment type="subcellular location">
    <subcellularLocation>
        <location evidence="1">Membrane</location>
        <topology evidence="1">Multi-pass membrane protein</topology>
    </subcellularLocation>
</comment>
<dbReference type="PANTHER" id="PTHR23502">
    <property type="entry name" value="MAJOR FACILITATOR SUPERFAMILY"/>
    <property type="match status" value="1"/>
</dbReference>
<sequence length="512" mass="54016">MEGPGQGTDLEKNVGTGHGPDAVTRIITFPSSHDTTPSTTTTAVPRPRRSGLLSSLTVVGEIEDPRAYSGRTKSFLVFVVACAATSGPMSCGIMFPALAGIEADLGCSATVANLSVSVFLLGMGVSPLWLAYVSEHFGRRPVYLVTFALYVLFTVLTGFSGSVAGLLCFRALAALSAGSAQALGAGTIADIYVVRERGHAIGWFYLGPLVAPLVAPVLGGLLTAAGSWRNTQWFLAALGALVLVLLVFCLPETLHDLKRLEILDDGARGGRREPTGGEVLLHTLADPLRTFLFLRHPAVTCSVVFASLNFGGLYVMNISVEYAFSRAPYRFSTVVIGCLYLGNSTGYILGSIVGGRWCDAVLRRAQVESGKAESVPPERRIGVNAWTGAALAPLGIILYGWTIDGGLFWFAPLVGTFLFGLGTMFIYSAVTTYLIDVLPGRSSSAMALNNFVRNVLACAGSVLAVPAIDALGEGVLFSIIGGLFILSTLLVLAIVLKGDEWREKAQRTGVAV</sequence>
<evidence type="ECO:0000256" key="1">
    <source>
        <dbReference type="ARBA" id="ARBA00004141"/>
    </source>
</evidence>
<dbReference type="InterPro" id="IPR036259">
    <property type="entry name" value="MFS_trans_sf"/>
</dbReference>
<gene>
    <name evidence="9" type="ORF">TAPDE_001233</name>
</gene>
<evidence type="ECO:0000256" key="4">
    <source>
        <dbReference type="ARBA" id="ARBA00022989"/>
    </source>
</evidence>
<dbReference type="EMBL" id="CAHR02000046">
    <property type="protein sequence ID" value="CCG81587.1"/>
    <property type="molecule type" value="Genomic_DNA"/>
</dbReference>
<feature type="transmembrane region" description="Helical" evidence="7">
    <location>
        <begin position="201"/>
        <end position="225"/>
    </location>
</feature>
<evidence type="ECO:0000259" key="8">
    <source>
        <dbReference type="PROSITE" id="PS50850"/>
    </source>
</evidence>
<dbReference type="GO" id="GO:0140115">
    <property type="term" value="P:export across plasma membrane"/>
    <property type="evidence" value="ECO:0007669"/>
    <property type="project" value="UniProtKB-ARBA"/>
</dbReference>
<dbReference type="OrthoDB" id="3936150at2759"/>
<dbReference type="GO" id="GO:0005886">
    <property type="term" value="C:plasma membrane"/>
    <property type="evidence" value="ECO:0007669"/>
    <property type="project" value="TreeGrafter"/>
</dbReference>
<keyword evidence="5 7" id="KW-0472">Membrane</keyword>
<feature type="domain" description="Major facilitator superfamily (MFS) profile" evidence="8">
    <location>
        <begin position="76"/>
        <end position="499"/>
    </location>
</feature>
<dbReference type="eggNOG" id="KOG0255">
    <property type="taxonomic scope" value="Eukaryota"/>
</dbReference>
<dbReference type="PANTHER" id="PTHR23502:SF5">
    <property type="entry name" value="QUINIDINE RESISTANCE PROTEIN 3"/>
    <property type="match status" value="1"/>
</dbReference>
<keyword evidence="4 7" id="KW-1133">Transmembrane helix</keyword>
<feature type="compositionally biased region" description="Low complexity" evidence="6">
    <location>
        <begin position="28"/>
        <end position="45"/>
    </location>
</feature>
<evidence type="ECO:0000256" key="6">
    <source>
        <dbReference type="SAM" id="MobiDB-lite"/>
    </source>
</evidence>
<keyword evidence="2" id="KW-0813">Transport</keyword>
<dbReference type="STRING" id="1097556.R4XB75"/>
<dbReference type="VEuPathDB" id="FungiDB:TAPDE_001233"/>
<dbReference type="PROSITE" id="PS00216">
    <property type="entry name" value="SUGAR_TRANSPORT_1"/>
    <property type="match status" value="1"/>
</dbReference>
<dbReference type="InterPro" id="IPR005829">
    <property type="entry name" value="Sugar_transporter_CS"/>
</dbReference>
<feature type="transmembrane region" description="Helical" evidence="7">
    <location>
        <begin position="142"/>
        <end position="167"/>
    </location>
</feature>
<feature type="transmembrane region" description="Helical" evidence="7">
    <location>
        <begin position="474"/>
        <end position="496"/>
    </location>
</feature>
<dbReference type="GO" id="GO:0015203">
    <property type="term" value="F:polyamine transmembrane transporter activity"/>
    <property type="evidence" value="ECO:0007669"/>
    <property type="project" value="TreeGrafter"/>
</dbReference>
<dbReference type="Gene3D" id="1.20.1720.10">
    <property type="entry name" value="Multidrug resistance protein D"/>
    <property type="match status" value="1"/>
</dbReference>
<dbReference type="InterPro" id="IPR011701">
    <property type="entry name" value="MFS"/>
</dbReference>
<dbReference type="InterPro" id="IPR020846">
    <property type="entry name" value="MFS_dom"/>
</dbReference>
<dbReference type="Proteomes" id="UP000013776">
    <property type="component" value="Unassembled WGS sequence"/>
</dbReference>
<feature type="transmembrane region" description="Helical" evidence="7">
    <location>
        <begin position="111"/>
        <end position="130"/>
    </location>
</feature>
<feature type="transmembrane region" description="Helical" evidence="7">
    <location>
        <begin position="381"/>
        <end position="401"/>
    </location>
</feature>
<evidence type="ECO:0000256" key="2">
    <source>
        <dbReference type="ARBA" id="ARBA00022448"/>
    </source>
</evidence>
<feature type="transmembrane region" description="Helical" evidence="7">
    <location>
        <begin position="75"/>
        <end position="99"/>
    </location>
</feature>
<reference evidence="9 10" key="1">
    <citation type="journal article" date="2013" name="MBio">
        <title>Genome sequencing of the plant pathogen Taphrina deformans, the causal agent of peach leaf curl.</title>
        <authorList>
            <person name="Cisse O.H."/>
            <person name="Almeida J.M.G.C.F."/>
            <person name="Fonseca A."/>
            <person name="Kumar A.A."/>
            <person name="Salojaervi J."/>
            <person name="Overmyer K."/>
            <person name="Hauser P.M."/>
            <person name="Pagni M."/>
        </authorList>
    </citation>
    <scope>NUCLEOTIDE SEQUENCE [LARGE SCALE GENOMIC DNA]</scope>
    <source>
        <strain evidence="10">PYCC 5710 / ATCC 11124 / CBS 356.35 / IMI 108563 / JCM 9778 / NBRC 8474</strain>
    </source>
</reference>
<evidence type="ECO:0000256" key="5">
    <source>
        <dbReference type="ARBA" id="ARBA00023136"/>
    </source>
</evidence>
<dbReference type="GO" id="GO:0042908">
    <property type="term" value="P:xenobiotic transport"/>
    <property type="evidence" value="ECO:0007669"/>
    <property type="project" value="UniProtKB-ARBA"/>
</dbReference>